<evidence type="ECO:0000313" key="3">
    <source>
        <dbReference type="Proteomes" id="UP001216907"/>
    </source>
</evidence>
<dbReference type="RefSeq" id="WP_277859617.1">
    <property type="nucleotide sequence ID" value="NZ_JARRAG010000001.1"/>
</dbReference>
<comment type="caution">
    <text evidence="2">The sequence shown here is derived from an EMBL/GenBank/DDBJ whole genome shotgun (WGS) entry which is preliminary data.</text>
</comment>
<evidence type="ECO:0000313" key="2">
    <source>
        <dbReference type="EMBL" id="MDG3003263.1"/>
    </source>
</evidence>
<keyword evidence="3" id="KW-1185">Reference proteome</keyword>
<reference evidence="2 3" key="1">
    <citation type="submission" date="2023-03" db="EMBL/GenBank/DDBJ databases">
        <title>Paludisphaera mucosa sp. nov. a novel planctomycete from northern fen.</title>
        <authorList>
            <person name="Ivanova A."/>
        </authorList>
    </citation>
    <scope>NUCLEOTIDE SEQUENCE [LARGE SCALE GENOMIC DNA]</scope>
    <source>
        <strain evidence="2 3">Pla2</strain>
    </source>
</reference>
<gene>
    <name evidence="2" type="ORF">PZE19_05755</name>
</gene>
<accession>A0ABT6F6P7</accession>
<dbReference type="EMBL" id="JARRAG010000001">
    <property type="protein sequence ID" value="MDG3003263.1"/>
    <property type="molecule type" value="Genomic_DNA"/>
</dbReference>
<organism evidence="2 3">
    <name type="scientific">Paludisphaera mucosa</name>
    <dbReference type="NCBI Taxonomy" id="3030827"/>
    <lineage>
        <taxon>Bacteria</taxon>
        <taxon>Pseudomonadati</taxon>
        <taxon>Planctomycetota</taxon>
        <taxon>Planctomycetia</taxon>
        <taxon>Isosphaerales</taxon>
        <taxon>Isosphaeraceae</taxon>
        <taxon>Paludisphaera</taxon>
    </lineage>
</organism>
<protein>
    <recommendedName>
        <fullName evidence="4">Helix-turn-helix domain-containing protein</fullName>
    </recommendedName>
</protein>
<feature type="region of interest" description="Disordered" evidence="1">
    <location>
        <begin position="1"/>
        <end position="25"/>
    </location>
</feature>
<name>A0ABT6F6P7_9BACT</name>
<dbReference type="Proteomes" id="UP001216907">
    <property type="component" value="Unassembled WGS sequence"/>
</dbReference>
<sequence>MKAKPKAAKKPAAAPRPSPPPGVTTLLTSAEVAAALAVSIRKFRQMTATGLFPRGAGPPGMDPRWSTKTVNEWIARNYGG</sequence>
<evidence type="ECO:0000256" key="1">
    <source>
        <dbReference type="SAM" id="MobiDB-lite"/>
    </source>
</evidence>
<evidence type="ECO:0008006" key="4">
    <source>
        <dbReference type="Google" id="ProtNLM"/>
    </source>
</evidence>
<proteinExistence type="predicted"/>